<keyword evidence="4 7" id="KW-0812">Transmembrane</keyword>
<feature type="transmembrane region" description="Helical" evidence="7">
    <location>
        <begin position="141"/>
        <end position="160"/>
    </location>
</feature>
<feature type="transmembrane region" description="Helical" evidence="7">
    <location>
        <begin position="277"/>
        <end position="299"/>
    </location>
</feature>
<evidence type="ECO:0000256" key="7">
    <source>
        <dbReference type="RuleBase" id="RU363032"/>
    </source>
</evidence>
<gene>
    <name evidence="9" type="ORF">KSB_68560</name>
</gene>
<evidence type="ECO:0000256" key="5">
    <source>
        <dbReference type="ARBA" id="ARBA00022989"/>
    </source>
</evidence>
<keyword evidence="3" id="KW-1003">Cell membrane</keyword>
<dbReference type="Proteomes" id="UP000654345">
    <property type="component" value="Unassembled WGS sequence"/>
</dbReference>
<dbReference type="InterPro" id="IPR000515">
    <property type="entry name" value="MetI-like"/>
</dbReference>
<feature type="transmembrane region" description="Helical" evidence="7">
    <location>
        <begin position="107"/>
        <end position="129"/>
    </location>
</feature>
<feature type="transmembrane region" description="Helical" evidence="7">
    <location>
        <begin position="213"/>
        <end position="239"/>
    </location>
</feature>
<evidence type="ECO:0000256" key="1">
    <source>
        <dbReference type="ARBA" id="ARBA00004651"/>
    </source>
</evidence>
<feature type="transmembrane region" description="Helical" evidence="7">
    <location>
        <begin position="40"/>
        <end position="62"/>
    </location>
</feature>
<evidence type="ECO:0000256" key="2">
    <source>
        <dbReference type="ARBA" id="ARBA00022448"/>
    </source>
</evidence>
<dbReference type="PANTHER" id="PTHR43744">
    <property type="entry name" value="ABC TRANSPORTER PERMEASE PROTEIN MG189-RELATED-RELATED"/>
    <property type="match status" value="1"/>
</dbReference>
<dbReference type="EMBL" id="BNJG01000003">
    <property type="protein sequence ID" value="GHO58381.1"/>
    <property type="molecule type" value="Genomic_DNA"/>
</dbReference>
<evidence type="ECO:0000256" key="4">
    <source>
        <dbReference type="ARBA" id="ARBA00022692"/>
    </source>
</evidence>
<keyword evidence="10" id="KW-1185">Reference proteome</keyword>
<evidence type="ECO:0000313" key="10">
    <source>
        <dbReference type="Proteomes" id="UP000654345"/>
    </source>
</evidence>
<dbReference type="CDD" id="cd06261">
    <property type="entry name" value="TM_PBP2"/>
    <property type="match status" value="1"/>
</dbReference>
<evidence type="ECO:0000256" key="3">
    <source>
        <dbReference type="ARBA" id="ARBA00022475"/>
    </source>
</evidence>
<comment type="caution">
    <text evidence="9">The sequence shown here is derived from an EMBL/GenBank/DDBJ whole genome shotgun (WGS) entry which is preliminary data.</text>
</comment>
<dbReference type="InterPro" id="IPR035906">
    <property type="entry name" value="MetI-like_sf"/>
</dbReference>
<dbReference type="PANTHER" id="PTHR43744:SF12">
    <property type="entry name" value="ABC TRANSPORTER PERMEASE PROTEIN MG189-RELATED"/>
    <property type="match status" value="1"/>
</dbReference>
<feature type="transmembrane region" description="Helical" evidence="7">
    <location>
        <begin position="172"/>
        <end position="193"/>
    </location>
</feature>
<evidence type="ECO:0000313" key="9">
    <source>
        <dbReference type="EMBL" id="GHO58381.1"/>
    </source>
</evidence>
<name>A0ABQ3V078_9CHLR</name>
<dbReference type="PROSITE" id="PS50928">
    <property type="entry name" value="ABC_TM1"/>
    <property type="match status" value="1"/>
</dbReference>
<keyword evidence="6 7" id="KW-0472">Membrane</keyword>
<reference evidence="9 10" key="1">
    <citation type="journal article" date="2021" name="Int. J. Syst. Evol. Microbiol.">
        <title>Reticulibacter mediterranei gen. nov., sp. nov., within the new family Reticulibacteraceae fam. nov., and Ktedonospora formicarum gen. nov., sp. nov., Ktedonobacter robiniae sp. nov., Dictyobacter formicarum sp. nov. and Dictyobacter arantiisoli sp. nov., belonging to the class Ktedonobacteria.</title>
        <authorList>
            <person name="Yabe S."/>
            <person name="Zheng Y."/>
            <person name="Wang C.M."/>
            <person name="Sakai Y."/>
            <person name="Abe K."/>
            <person name="Yokota A."/>
            <person name="Donadio S."/>
            <person name="Cavaletti L."/>
            <person name="Monciardini P."/>
        </authorList>
    </citation>
    <scope>NUCLEOTIDE SEQUENCE [LARGE SCALE GENOMIC DNA]</scope>
    <source>
        <strain evidence="9 10">SOSP1-30</strain>
    </source>
</reference>
<dbReference type="Pfam" id="PF00528">
    <property type="entry name" value="BPD_transp_1"/>
    <property type="match status" value="1"/>
</dbReference>
<sequence>MSQSISDNMSQIISSEPMPLAQKTVTTKQRRPSQFNLNNIGVMTFLIAFAVYFLIPFFWLVISSTKSQADLFGTFGFWFSPDFHLFANLQQLFTFNGGIYARWLLNTLLYAGVGAVVGTFIASMAGYALAKYTFRGRNLTFSIILGAILVPATTLALPLYLLMSSVGLTNTYWSVLLPSLVSPFGVYLSRIYAASAVPDELLEAARMDGANEFTTFLIALNLMTPALVTILLFQFVAIWNNYFLPLVMLNDSNLFPITVGLQTWNVTATNATAGQTIYNLIITGSLLSSIPLLIGCIILQRFWRGGLGTGSIKG</sequence>
<evidence type="ECO:0000259" key="8">
    <source>
        <dbReference type="PROSITE" id="PS50928"/>
    </source>
</evidence>
<keyword evidence="5 7" id="KW-1133">Transmembrane helix</keyword>
<evidence type="ECO:0000256" key="6">
    <source>
        <dbReference type="ARBA" id="ARBA00023136"/>
    </source>
</evidence>
<comment type="similarity">
    <text evidence="7">Belongs to the binding-protein-dependent transport system permease family.</text>
</comment>
<protein>
    <submittedName>
        <fullName evidence="9">Sugar ABC transporter permease</fullName>
    </submittedName>
</protein>
<feature type="domain" description="ABC transmembrane type-1" evidence="8">
    <location>
        <begin position="104"/>
        <end position="299"/>
    </location>
</feature>
<proteinExistence type="inferred from homology"/>
<accession>A0ABQ3V078</accession>
<comment type="subcellular location">
    <subcellularLocation>
        <location evidence="1 7">Cell membrane</location>
        <topology evidence="1 7">Multi-pass membrane protein</topology>
    </subcellularLocation>
</comment>
<keyword evidence="2 7" id="KW-0813">Transport</keyword>
<organism evidence="9 10">
    <name type="scientific">Ktedonobacter robiniae</name>
    <dbReference type="NCBI Taxonomy" id="2778365"/>
    <lineage>
        <taxon>Bacteria</taxon>
        <taxon>Bacillati</taxon>
        <taxon>Chloroflexota</taxon>
        <taxon>Ktedonobacteria</taxon>
        <taxon>Ktedonobacterales</taxon>
        <taxon>Ktedonobacteraceae</taxon>
        <taxon>Ktedonobacter</taxon>
    </lineage>
</organism>
<dbReference type="RefSeq" id="WP_201374682.1">
    <property type="nucleotide sequence ID" value="NZ_BNJG01000003.1"/>
</dbReference>
<dbReference type="SUPFAM" id="SSF161098">
    <property type="entry name" value="MetI-like"/>
    <property type="match status" value="1"/>
</dbReference>
<dbReference type="Gene3D" id="1.10.3720.10">
    <property type="entry name" value="MetI-like"/>
    <property type="match status" value="1"/>
</dbReference>